<comment type="similarity">
    <text evidence="2">Belongs to the bacterial solute-binding protein 5 family.</text>
</comment>
<keyword evidence="7" id="KW-1185">Reference proteome</keyword>
<dbReference type="AlphaFoldDB" id="A0A2V3U4Q7"/>
<dbReference type="SUPFAM" id="SSF53850">
    <property type="entry name" value="Periplasmic binding protein-like II"/>
    <property type="match status" value="1"/>
</dbReference>
<dbReference type="PIRSF" id="PIRSF002741">
    <property type="entry name" value="MppA"/>
    <property type="match status" value="1"/>
</dbReference>
<dbReference type="GO" id="GO:0030288">
    <property type="term" value="C:outer membrane-bounded periplasmic space"/>
    <property type="evidence" value="ECO:0007669"/>
    <property type="project" value="UniProtKB-ARBA"/>
</dbReference>
<dbReference type="PANTHER" id="PTHR30290">
    <property type="entry name" value="PERIPLASMIC BINDING COMPONENT OF ABC TRANSPORTER"/>
    <property type="match status" value="1"/>
</dbReference>
<dbReference type="RefSeq" id="WP_110375258.1">
    <property type="nucleotide sequence ID" value="NZ_JAHBRY010000001.1"/>
</dbReference>
<dbReference type="OrthoDB" id="9803988at2"/>
<protein>
    <submittedName>
        <fullName evidence="6">Peptide/nickel transport system substrate-binding protein</fullName>
    </submittedName>
</protein>
<keyword evidence="3 4" id="KW-0732">Signal</keyword>
<reference evidence="6 7" key="1">
    <citation type="submission" date="2018-05" db="EMBL/GenBank/DDBJ databases">
        <title>Genomic Encyclopedia of Type Strains, Phase IV (KMG-IV): sequencing the most valuable type-strain genomes for metagenomic binning, comparative biology and taxonomic classification.</title>
        <authorList>
            <person name="Goeker M."/>
        </authorList>
    </citation>
    <scope>NUCLEOTIDE SEQUENCE [LARGE SCALE GENOMIC DNA]</scope>
    <source>
        <strain evidence="6 7">DSM 6462</strain>
    </source>
</reference>
<evidence type="ECO:0000256" key="1">
    <source>
        <dbReference type="ARBA" id="ARBA00004418"/>
    </source>
</evidence>
<gene>
    <name evidence="6" type="ORF">C7450_106103</name>
</gene>
<evidence type="ECO:0000259" key="5">
    <source>
        <dbReference type="Pfam" id="PF00496"/>
    </source>
</evidence>
<dbReference type="Proteomes" id="UP000248021">
    <property type="component" value="Unassembled WGS sequence"/>
</dbReference>
<dbReference type="GO" id="GO:0015833">
    <property type="term" value="P:peptide transport"/>
    <property type="evidence" value="ECO:0007669"/>
    <property type="project" value="TreeGrafter"/>
</dbReference>
<dbReference type="Gene3D" id="3.90.76.10">
    <property type="entry name" value="Dipeptide-binding Protein, Domain 1"/>
    <property type="match status" value="1"/>
</dbReference>
<accession>A0A2V3U4Q7</accession>
<dbReference type="Pfam" id="PF00496">
    <property type="entry name" value="SBP_bac_5"/>
    <property type="match status" value="1"/>
</dbReference>
<feature type="domain" description="Solute-binding protein family 5" evidence="5">
    <location>
        <begin position="79"/>
        <end position="433"/>
    </location>
</feature>
<evidence type="ECO:0000256" key="3">
    <source>
        <dbReference type="ARBA" id="ARBA00022729"/>
    </source>
</evidence>
<evidence type="ECO:0000313" key="6">
    <source>
        <dbReference type="EMBL" id="PXW57931.1"/>
    </source>
</evidence>
<dbReference type="InterPro" id="IPR039424">
    <property type="entry name" value="SBP_5"/>
</dbReference>
<sequence>MTKSSSHVSRRQALLLGTGLLALPAIARGDTPKRGGTLTYVFRDESPALVAVNNTSSTAWTLGPKIFDALLSYDVDLSPKPQLATEWTISPDGLHYTFKLRPNVQWHDGNPFTSDDVAFSILHLKVAHPRGRGTFANVERVETPDPLTAVINLSKPAPALISALAATESPIIPKHLFEGADPAAPPTPAQLVGTGPFVFKEWVRGSHVVVERNPNYWDAPRPYLDRIIFRFIPDAAARSAGFQTGEIDLGGNSPVPLADLERLKTLPHVGVDTRSFAYTGAQQQLIFNLDNTYLKDQKVRLAIAHAIDLKAIVETIFYGYATVSPSPVSVALPQFHDRSIQPHAFDVALANRILDEAGYAKGPDGNRFSSRLLINAAVDPRLADFHKQALKRIGIDAAIQRFDFATYVKTVYTDRAFDLTSETLSNAFDPTVGVQRVYWSKNFKVGLPFSNAAHYQSAEADTLLEAGAVEPDPVKRREIFNRFQAEIDRDLPAINLVAPHEVIVFNKRVRNYAPGGEGLNGNFAGVYLDS</sequence>
<evidence type="ECO:0000256" key="4">
    <source>
        <dbReference type="SAM" id="SignalP"/>
    </source>
</evidence>
<dbReference type="Gene3D" id="3.10.105.10">
    <property type="entry name" value="Dipeptide-binding Protein, Domain 3"/>
    <property type="match status" value="1"/>
</dbReference>
<proteinExistence type="inferred from homology"/>
<dbReference type="Gene3D" id="3.40.190.10">
    <property type="entry name" value="Periplasmic binding protein-like II"/>
    <property type="match status" value="1"/>
</dbReference>
<dbReference type="EMBL" id="QJJK01000006">
    <property type="protein sequence ID" value="PXW57931.1"/>
    <property type="molecule type" value="Genomic_DNA"/>
</dbReference>
<dbReference type="GO" id="GO:0043190">
    <property type="term" value="C:ATP-binding cassette (ABC) transporter complex"/>
    <property type="evidence" value="ECO:0007669"/>
    <property type="project" value="InterPro"/>
</dbReference>
<evidence type="ECO:0000313" key="7">
    <source>
        <dbReference type="Proteomes" id="UP000248021"/>
    </source>
</evidence>
<dbReference type="InterPro" id="IPR000914">
    <property type="entry name" value="SBP_5_dom"/>
</dbReference>
<evidence type="ECO:0000256" key="2">
    <source>
        <dbReference type="ARBA" id="ARBA00005695"/>
    </source>
</evidence>
<comment type="subcellular location">
    <subcellularLocation>
        <location evidence="1">Periplasm</location>
    </subcellularLocation>
</comment>
<feature type="signal peptide" evidence="4">
    <location>
        <begin position="1"/>
        <end position="27"/>
    </location>
</feature>
<organism evidence="6 7">
    <name type="scientific">Chelatococcus asaccharovorans</name>
    <dbReference type="NCBI Taxonomy" id="28210"/>
    <lineage>
        <taxon>Bacteria</taxon>
        <taxon>Pseudomonadati</taxon>
        <taxon>Pseudomonadota</taxon>
        <taxon>Alphaproteobacteria</taxon>
        <taxon>Hyphomicrobiales</taxon>
        <taxon>Chelatococcaceae</taxon>
        <taxon>Chelatococcus</taxon>
    </lineage>
</organism>
<comment type="caution">
    <text evidence="6">The sequence shown here is derived from an EMBL/GenBank/DDBJ whole genome shotgun (WGS) entry which is preliminary data.</text>
</comment>
<name>A0A2V3U4Q7_9HYPH</name>
<dbReference type="PANTHER" id="PTHR30290:SF38">
    <property type="entry name" value="D,D-DIPEPTIDE-BINDING PERIPLASMIC PROTEIN DDPA-RELATED"/>
    <property type="match status" value="1"/>
</dbReference>
<dbReference type="InterPro" id="IPR030678">
    <property type="entry name" value="Peptide/Ni-bd"/>
</dbReference>
<dbReference type="GO" id="GO:1904680">
    <property type="term" value="F:peptide transmembrane transporter activity"/>
    <property type="evidence" value="ECO:0007669"/>
    <property type="project" value="TreeGrafter"/>
</dbReference>
<dbReference type="CDD" id="cd08517">
    <property type="entry name" value="PBP2_NikA_DppA_OppA_like_13"/>
    <property type="match status" value="1"/>
</dbReference>
<feature type="chain" id="PRO_5015864471" evidence="4">
    <location>
        <begin position="28"/>
        <end position="530"/>
    </location>
</feature>